<keyword evidence="1" id="KW-0472">Membrane</keyword>
<name>A0AAN1XU80_UNVUL</name>
<dbReference type="EMBL" id="AP025523">
    <property type="protein sequence ID" value="BDE05642.1"/>
    <property type="molecule type" value="Genomic_DNA"/>
</dbReference>
<dbReference type="AlphaFoldDB" id="A0AAN1XU80"/>
<dbReference type="Gene3D" id="6.10.140.1340">
    <property type="match status" value="1"/>
</dbReference>
<keyword evidence="4" id="KW-1185">Reference proteome</keyword>
<sequence length="83" mass="9095">MRTSLWSELGAPADRRGWTIERIVRAVGGTVALASLVLAAYVDLRWLWLGAFVGVNLIQSAYTGWCLMSNRSRSRGGAHNAPH</sequence>
<reference evidence="3 4" key="1">
    <citation type="journal article" date="2022" name="ISME Commun">
        <title>Vulcanimicrobium alpinus gen. nov. sp. nov., the first cultivated representative of the candidate phylum 'Eremiobacterota', is a metabolically versatile aerobic anoxygenic phototroph.</title>
        <authorList>
            <person name="Yabe S."/>
            <person name="Muto K."/>
            <person name="Abe K."/>
            <person name="Yokota A."/>
            <person name="Staudigel H."/>
            <person name="Tebo B.M."/>
        </authorList>
    </citation>
    <scope>NUCLEOTIDE SEQUENCE [LARGE SCALE GENOMIC DNA]</scope>
    <source>
        <strain evidence="3 4">WC8-2</strain>
    </source>
</reference>
<evidence type="ECO:0000256" key="1">
    <source>
        <dbReference type="SAM" id="Phobius"/>
    </source>
</evidence>
<keyword evidence="1" id="KW-1133">Transmembrane helix</keyword>
<dbReference type="Pfam" id="PF11127">
    <property type="entry name" value="YgaP-like_TM"/>
    <property type="match status" value="1"/>
</dbReference>
<keyword evidence="1" id="KW-0812">Transmembrane</keyword>
<gene>
    <name evidence="3" type="ORF">WPS_09180</name>
</gene>
<organism evidence="3 4">
    <name type="scientific">Vulcanimicrobium alpinum</name>
    <dbReference type="NCBI Taxonomy" id="3016050"/>
    <lineage>
        <taxon>Bacteria</taxon>
        <taxon>Bacillati</taxon>
        <taxon>Vulcanimicrobiota</taxon>
        <taxon>Vulcanimicrobiia</taxon>
        <taxon>Vulcanimicrobiales</taxon>
        <taxon>Vulcanimicrobiaceae</taxon>
        <taxon>Vulcanimicrobium</taxon>
    </lineage>
</organism>
<feature type="transmembrane region" description="Helical" evidence="1">
    <location>
        <begin position="23"/>
        <end position="42"/>
    </location>
</feature>
<dbReference type="KEGG" id="vab:WPS_09180"/>
<feature type="domain" description="Inner membrane protein YgaP-like transmembrane" evidence="2">
    <location>
        <begin position="19"/>
        <end position="68"/>
    </location>
</feature>
<evidence type="ECO:0000259" key="2">
    <source>
        <dbReference type="Pfam" id="PF11127"/>
    </source>
</evidence>
<evidence type="ECO:0000313" key="4">
    <source>
        <dbReference type="Proteomes" id="UP001317532"/>
    </source>
</evidence>
<dbReference type="InterPro" id="IPR021309">
    <property type="entry name" value="YgaP-like_TM"/>
</dbReference>
<evidence type="ECO:0000313" key="3">
    <source>
        <dbReference type="EMBL" id="BDE05642.1"/>
    </source>
</evidence>
<accession>A0AAN1XU80</accession>
<feature type="transmembrane region" description="Helical" evidence="1">
    <location>
        <begin position="48"/>
        <end position="68"/>
    </location>
</feature>
<protein>
    <recommendedName>
        <fullName evidence="2">Inner membrane protein YgaP-like transmembrane domain-containing protein</fullName>
    </recommendedName>
</protein>
<dbReference type="Proteomes" id="UP001317532">
    <property type="component" value="Chromosome"/>
</dbReference>
<proteinExistence type="predicted"/>